<evidence type="ECO:0000313" key="2">
    <source>
        <dbReference type="EMBL" id="EOB15428.1"/>
    </source>
</evidence>
<protein>
    <submittedName>
        <fullName evidence="2">Uncharacterized protein</fullName>
    </submittedName>
</protein>
<keyword evidence="1" id="KW-0812">Transmembrane</keyword>
<dbReference type="AlphaFoldDB" id="R0MRB7"/>
<dbReference type="VEuPathDB" id="MicrosporidiaDB:NBO_4g0056"/>
<keyword evidence="3" id="KW-1185">Reference proteome</keyword>
<dbReference type="HOGENOM" id="CLU_2813052_0_0_1"/>
<evidence type="ECO:0000313" key="3">
    <source>
        <dbReference type="Proteomes" id="UP000016927"/>
    </source>
</evidence>
<dbReference type="Proteomes" id="UP000016927">
    <property type="component" value="Unassembled WGS sequence"/>
</dbReference>
<organism evidence="2 3">
    <name type="scientific">Nosema bombycis (strain CQ1 / CVCC 102059)</name>
    <name type="common">Microsporidian parasite</name>
    <name type="synonym">Pebrine of silkworm</name>
    <dbReference type="NCBI Taxonomy" id="578461"/>
    <lineage>
        <taxon>Eukaryota</taxon>
        <taxon>Fungi</taxon>
        <taxon>Fungi incertae sedis</taxon>
        <taxon>Microsporidia</taxon>
        <taxon>Nosematidae</taxon>
        <taxon>Nosema</taxon>
    </lineage>
</organism>
<dbReference type="EMBL" id="KB908912">
    <property type="protein sequence ID" value="EOB15428.1"/>
    <property type="molecule type" value="Genomic_DNA"/>
</dbReference>
<feature type="transmembrane region" description="Helical" evidence="1">
    <location>
        <begin position="12"/>
        <end position="31"/>
    </location>
</feature>
<sequence length="67" mass="7779">MLLPLSLYSSPLLSPILSIFFLIIFLKNYFLNQTSHKSNPSKLKKSFFLNTITNCNNFKNKINILKN</sequence>
<evidence type="ECO:0000256" key="1">
    <source>
        <dbReference type="SAM" id="Phobius"/>
    </source>
</evidence>
<accession>R0MRB7</accession>
<reference evidence="2 3" key="1">
    <citation type="journal article" date="2013" name="BMC Genomics">
        <title>Comparative genomics of parasitic silkworm microsporidia reveal an association between genome expansion and host adaptation.</title>
        <authorList>
            <person name="Pan G."/>
            <person name="Xu J."/>
            <person name="Li T."/>
            <person name="Xia Q."/>
            <person name="Liu S.L."/>
            <person name="Zhang G."/>
            <person name="Li S."/>
            <person name="Li C."/>
            <person name="Liu H."/>
            <person name="Yang L."/>
            <person name="Liu T."/>
            <person name="Zhang X."/>
            <person name="Wu Z."/>
            <person name="Fan W."/>
            <person name="Dang X."/>
            <person name="Xiang H."/>
            <person name="Tao M."/>
            <person name="Li Y."/>
            <person name="Hu J."/>
            <person name="Li Z."/>
            <person name="Lin L."/>
            <person name="Luo J."/>
            <person name="Geng L."/>
            <person name="Wang L."/>
            <person name="Long M."/>
            <person name="Wan Y."/>
            <person name="He N."/>
            <person name="Zhang Z."/>
            <person name="Lu C."/>
            <person name="Keeling P.J."/>
            <person name="Wang J."/>
            <person name="Xiang Z."/>
            <person name="Zhou Z."/>
        </authorList>
    </citation>
    <scope>NUCLEOTIDE SEQUENCE [LARGE SCALE GENOMIC DNA]</scope>
    <source>
        <strain evidence="3">CQ1 / CVCC 102059</strain>
    </source>
</reference>
<gene>
    <name evidence="2" type="ORF">NBO_4g0056</name>
</gene>
<proteinExistence type="predicted"/>
<keyword evidence="1" id="KW-1133">Transmembrane helix</keyword>
<keyword evidence="1" id="KW-0472">Membrane</keyword>
<name>R0MRB7_NOSB1</name>